<dbReference type="Pfam" id="PF17779">
    <property type="entry name" value="WHD_NOD2"/>
    <property type="match status" value="1"/>
</dbReference>
<evidence type="ECO:0000256" key="4">
    <source>
        <dbReference type="ARBA" id="ARBA00022737"/>
    </source>
</evidence>
<keyword evidence="3" id="KW-0433">Leucine-rich repeat</keyword>
<dbReference type="AlphaFoldDB" id="A0A671YQJ3"/>
<feature type="compositionally biased region" description="Polar residues" evidence="7">
    <location>
        <begin position="22"/>
        <end position="32"/>
    </location>
</feature>
<keyword evidence="6" id="KW-0067">ATP-binding</keyword>
<dbReference type="GO" id="GO:0005524">
    <property type="term" value="F:ATP binding"/>
    <property type="evidence" value="ECO:0007669"/>
    <property type="project" value="UniProtKB-KW"/>
</dbReference>
<protein>
    <recommendedName>
        <fullName evidence="8">NACHT domain-containing protein</fullName>
    </recommendedName>
</protein>
<proteinExistence type="predicted"/>
<organism evidence="9 10">
    <name type="scientific">Sparus aurata</name>
    <name type="common">Gilthead sea bream</name>
    <dbReference type="NCBI Taxonomy" id="8175"/>
    <lineage>
        <taxon>Eukaryota</taxon>
        <taxon>Metazoa</taxon>
        <taxon>Chordata</taxon>
        <taxon>Craniata</taxon>
        <taxon>Vertebrata</taxon>
        <taxon>Euteleostomi</taxon>
        <taxon>Actinopterygii</taxon>
        <taxon>Neopterygii</taxon>
        <taxon>Teleostei</taxon>
        <taxon>Neoteleostei</taxon>
        <taxon>Acanthomorphata</taxon>
        <taxon>Eupercaria</taxon>
        <taxon>Spariformes</taxon>
        <taxon>Sparidae</taxon>
        <taxon>Sparus</taxon>
    </lineage>
</organism>
<keyword evidence="10" id="KW-1185">Reference proteome</keyword>
<dbReference type="Proteomes" id="UP000472265">
    <property type="component" value="Chromosome 24"/>
</dbReference>
<evidence type="ECO:0000313" key="10">
    <source>
        <dbReference type="Proteomes" id="UP000472265"/>
    </source>
</evidence>
<evidence type="ECO:0000256" key="7">
    <source>
        <dbReference type="SAM" id="MobiDB-lite"/>
    </source>
</evidence>
<feature type="region of interest" description="Disordered" evidence="7">
    <location>
        <begin position="1"/>
        <end position="32"/>
    </location>
</feature>
<dbReference type="Pfam" id="PF17776">
    <property type="entry name" value="NLRC4_HD2"/>
    <property type="match status" value="1"/>
</dbReference>
<evidence type="ECO:0000313" key="9">
    <source>
        <dbReference type="Ensembl" id="ENSSAUP00010065631.1"/>
    </source>
</evidence>
<dbReference type="Pfam" id="PF05729">
    <property type="entry name" value="NACHT"/>
    <property type="match status" value="1"/>
</dbReference>
<dbReference type="SMART" id="SM01288">
    <property type="entry name" value="FISNA"/>
    <property type="match status" value="1"/>
</dbReference>
<dbReference type="GeneTree" id="ENSGT01120000271898"/>
<dbReference type="PANTHER" id="PTHR24106">
    <property type="entry name" value="NACHT, LRR AND CARD DOMAINS-CONTAINING"/>
    <property type="match status" value="1"/>
</dbReference>
<keyword evidence="5" id="KW-0547">Nucleotide-binding</keyword>
<evidence type="ECO:0000256" key="1">
    <source>
        <dbReference type="ARBA" id="ARBA00004496"/>
    </source>
</evidence>
<dbReference type="InterPro" id="IPR041267">
    <property type="entry name" value="NLRP_HD2"/>
</dbReference>
<dbReference type="Gene3D" id="3.80.10.10">
    <property type="entry name" value="Ribonuclease Inhibitor"/>
    <property type="match status" value="1"/>
</dbReference>
<feature type="domain" description="NACHT" evidence="8">
    <location>
        <begin position="121"/>
        <end position="253"/>
    </location>
</feature>
<evidence type="ECO:0000256" key="2">
    <source>
        <dbReference type="ARBA" id="ARBA00022490"/>
    </source>
</evidence>
<reference evidence="9" key="3">
    <citation type="submission" date="2025-09" db="UniProtKB">
        <authorList>
            <consortium name="Ensembl"/>
        </authorList>
    </citation>
    <scope>IDENTIFICATION</scope>
</reference>
<reference evidence="9" key="1">
    <citation type="submission" date="2021-04" db="EMBL/GenBank/DDBJ databases">
        <authorList>
            <consortium name="Wellcome Sanger Institute Data Sharing"/>
        </authorList>
    </citation>
    <scope>NUCLEOTIDE SEQUENCE [LARGE SCALE GENOMIC DNA]</scope>
</reference>
<name>A0A671YQJ3_SPAAU</name>
<evidence type="ECO:0000256" key="3">
    <source>
        <dbReference type="ARBA" id="ARBA00022614"/>
    </source>
</evidence>
<sequence length="628" mass="71081">MSLSLSVSVDVKGAGGAPENRGASSSQTEGSHSAVCQRTLKSNLKKKFQCVFEGIAKAGKRTLLNQIYTELYITEGGTAEVNDEHEVRQIETATWKPHRPETTVRQEDMFKASPGRDEPIRTVMTKGVAGIGKTVLTQKFTLDWAEDKANQDIQFTFPFTFRELNVLKEEKFSLVELVHYFFTETKEICSFEEFQVVFIFDGLDECRLPLDFHNTKILADATKSTSVDVLLTNLIRGKLLPSAHLWITTRPAAANQIPPECVDMVTEVRGFTDPQKEEYFKKRFRDEEQASRIISHIKTSQSLHIMCHIPVFCWITATVLENVLKTREGGELPKTLTQMYIHFLVVQAKVKKVKYDGGTETDPHWTPESRKMIESLGKLAFDQLQKGNLIFYESDLTECGIDIRAASKYSGVFTQIFKEESGLYQDKVFCFIHLSVQEFLAALHVHLTFINSGVNLLADEKQLTSWWSEVFGGRSTRFYQSAVDKALQSINGHLDLFLRFLLGLSLQTNQLLLRDLLTQTGSSTKTNQKTVEYMKKKISENLSPERSINLFHCLNELNDRSLVVEIQQSLSSGRLSTDKLSPAQWSALVFILLSSEKDLDVFDLKKYSVSEKALLRLLPVVKASNKAL</sequence>
<dbReference type="InterPro" id="IPR051261">
    <property type="entry name" value="NLR"/>
</dbReference>
<dbReference type="InterPro" id="IPR032675">
    <property type="entry name" value="LRR_dom_sf"/>
</dbReference>
<dbReference type="InterPro" id="IPR029495">
    <property type="entry name" value="NACHT-assoc"/>
</dbReference>
<accession>A0A671YQJ3</accession>
<evidence type="ECO:0000256" key="5">
    <source>
        <dbReference type="ARBA" id="ARBA00022741"/>
    </source>
</evidence>
<dbReference type="InterPro" id="IPR007111">
    <property type="entry name" value="NACHT_NTPase"/>
</dbReference>
<keyword evidence="4" id="KW-0677">Repeat</keyword>
<evidence type="ECO:0000256" key="6">
    <source>
        <dbReference type="ARBA" id="ARBA00022840"/>
    </source>
</evidence>
<dbReference type="Gene3D" id="3.40.50.300">
    <property type="entry name" value="P-loop containing nucleotide triphosphate hydrolases"/>
    <property type="match status" value="1"/>
</dbReference>
<dbReference type="Pfam" id="PF14484">
    <property type="entry name" value="FISNA"/>
    <property type="match status" value="1"/>
</dbReference>
<comment type="subcellular location">
    <subcellularLocation>
        <location evidence="1">Cytoplasm</location>
    </subcellularLocation>
</comment>
<dbReference type="InParanoid" id="A0A671YQJ3"/>
<dbReference type="PROSITE" id="PS50837">
    <property type="entry name" value="NACHT"/>
    <property type="match status" value="1"/>
</dbReference>
<reference evidence="9" key="2">
    <citation type="submission" date="2025-08" db="UniProtKB">
        <authorList>
            <consortium name="Ensembl"/>
        </authorList>
    </citation>
    <scope>IDENTIFICATION</scope>
</reference>
<keyword evidence="2" id="KW-0963">Cytoplasm</keyword>
<dbReference type="InterPro" id="IPR041075">
    <property type="entry name" value="NOD1/2_WH"/>
</dbReference>
<dbReference type="GO" id="GO:0005737">
    <property type="term" value="C:cytoplasm"/>
    <property type="evidence" value="ECO:0007669"/>
    <property type="project" value="UniProtKB-SubCell"/>
</dbReference>
<dbReference type="InterPro" id="IPR027417">
    <property type="entry name" value="P-loop_NTPase"/>
</dbReference>
<evidence type="ECO:0000259" key="8">
    <source>
        <dbReference type="PROSITE" id="PS50837"/>
    </source>
</evidence>
<dbReference type="Ensembl" id="ENSSAUT00010068744.1">
    <property type="protein sequence ID" value="ENSSAUP00010065631.1"/>
    <property type="gene ID" value="ENSSAUG00010026252.1"/>
</dbReference>
<dbReference type="FunFam" id="3.40.50.300:FF:001524">
    <property type="entry name" value="Si:dkey-126g1.7"/>
    <property type="match status" value="1"/>
</dbReference>
<dbReference type="OMA" id="QSFDMLI"/>